<evidence type="ECO:0000259" key="2">
    <source>
        <dbReference type="Pfam" id="PF01676"/>
    </source>
</evidence>
<evidence type="ECO:0000313" key="4">
    <source>
        <dbReference type="Proteomes" id="UP000479132"/>
    </source>
</evidence>
<dbReference type="Proteomes" id="UP000479132">
    <property type="component" value="Unassembled WGS sequence"/>
</dbReference>
<comment type="caution">
    <text evidence="3">The sequence shown here is derived from an EMBL/GenBank/DDBJ whole genome shotgun (WGS) entry which is preliminary data.</text>
</comment>
<protein>
    <submittedName>
        <fullName evidence="3">LTA synthase family protein</fullName>
    </submittedName>
</protein>
<evidence type="ECO:0000256" key="1">
    <source>
        <dbReference type="SAM" id="SignalP"/>
    </source>
</evidence>
<accession>A0A6M1T3Z1</accession>
<dbReference type="InterPro" id="IPR006124">
    <property type="entry name" value="Metalloenzyme"/>
</dbReference>
<reference evidence="3 4" key="1">
    <citation type="submission" date="2020-02" db="EMBL/GenBank/DDBJ databases">
        <title>Aliifodinibius halophilus 2W32, complete genome.</title>
        <authorList>
            <person name="Li Y."/>
            <person name="Wu S."/>
        </authorList>
    </citation>
    <scope>NUCLEOTIDE SEQUENCE [LARGE SCALE GENOMIC DNA]</scope>
    <source>
        <strain evidence="3 4">2W32</strain>
    </source>
</reference>
<dbReference type="AlphaFoldDB" id="A0A6M1T3Z1"/>
<keyword evidence="4" id="KW-1185">Reference proteome</keyword>
<dbReference type="EMBL" id="JAALLS010000035">
    <property type="protein sequence ID" value="NGP90126.1"/>
    <property type="molecule type" value="Genomic_DNA"/>
</dbReference>
<sequence>MKKILLLLSCAVFTGFITGWGNMAEAQDTGNEKVILITLDGFRWQELFTGADANLISHEKYVSDAEELKAKFWRDTPEERREALLPFVWNIVAETGEIYGNRKFGSKVDLTNGMVFSYPGYNEILTGQADDDRINSNDKVNNPNKTILEKLNKSAAYRRKVAAFGSWEVFPYIINEQRSGVPVNAGFENAKGDHLTEIEQFLNKVQPHTPSPWGSVRLDMFTHNYALEYMKREHPDLVYIAYGETDDFAHNGNYQAYLESAHSTDAFLNELWNYTQRDPYYKGNTTFIITTDHGRGTKPLKTWRSHGSEIEGAEQVWLITYGKHSGEAGEIKKEEQLYSTKVVEIIKEITRQ</sequence>
<dbReference type="GO" id="GO:0003824">
    <property type="term" value="F:catalytic activity"/>
    <property type="evidence" value="ECO:0007669"/>
    <property type="project" value="InterPro"/>
</dbReference>
<feature type="domain" description="Metalloenzyme" evidence="2">
    <location>
        <begin position="220"/>
        <end position="301"/>
    </location>
</feature>
<dbReference type="Gene3D" id="3.40.720.10">
    <property type="entry name" value="Alkaline Phosphatase, subunit A"/>
    <property type="match status" value="1"/>
</dbReference>
<keyword evidence="1" id="KW-0732">Signal</keyword>
<organism evidence="3 4">
    <name type="scientific">Fodinibius halophilus</name>
    <dbReference type="NCBI Taxonomy" id="1736908"/>
    <lineage>
        <taxon>Bacteria</taxon>
        <taxon>Pseudomonadati</taxon>
        <taxon>Balneolota</taxon>
        <taxon>Balneolia</taxon>
        <taxon>Balneolales</taxon>
        <taxon>Balneolaceae</taxon>
        <taxon>Fodinibius</taxon>
    </lineage>
</organism>
<name>A0A6M1T3Z1_9BACT</name>
<dbReference type="SUPFAM" id="SSF53649">
    <property type="entry name" value="Alkaline phosphatase-like"/>
    <property type="match status" value="1"/>
</dbReference>
<evidence type="ECO:0000313" key="3">
    <source>
        <dbReference type="EMBL" id="NGP90126.1"/>
    </source>
</evidence>
<proteinExistence type="predicted"/>
<dbReference type="GO" id="GO:0046872">
    <property type="term" value="F:metal ion binding"/>
    <property type="evidence" value="ECO:0007669"/>
    <property type="project" value="InterPro"/>
</dbReference>
<dbReference type="Pfam" id="PF01676">
    <property type="entry name" value="Metalloenzyme"/>
    <property type="match status" value="1"/>
</dbReference>
<gene>
    <name evidence="3" type="ORF">G3569_17340</name>
</gene>
<feature type="chain" id="PRO_5026657825" evidence="1">
    <location>
        <begin position="27"/>
        <end position="352"/>
    </location>
</feature>
<dbReference type="InterPro" id="IPR017850">
    <property type="entry name" value="Alkaline_phosphatase_core_sf"/>
</dbReference>
<feature type="signal peptide" evidence="1">
    <location>
        <begin position="1"/>
        <end position="26"/>
    </location>
</feature>